<keyword evidence="2" id="KW-0472">Membrane</keyword>
<keyword evidence="2" id="KW-1133">Transmembrane helix</keyword>
<evidence type="ECO:0000256" key="2">
    <source>
        <dbReference type="SAM" id="Phobius"/>
    </source>
</evidence>
<keyword evidence="4" id="KW-1185">Reference proteome</keyword>
<comment type="caution">
    <text evidence="3">The sequence shown here is derived from an EMBL/GenBank/DDBJ whole genome shotgun (WGS) entry which is preliminary data.</text>
</comment>
<evidence type="ECO:0008006" key="5">
    <source>
        <dbReference type="Google" id="ProtNLM"/>
    </source>
</evidence>
<dbReference type="Gene3D" id="3.40.50.300">
    <property type="entry name" value="P-loop containing nucleotide triphosphate hydrolases"/>
    <property type="match status" value="1"/>
</dbReference>
<evidence type="ECO:0000256" key="1">
    <source>
        <dbReference type="SAM" id="MobiDB-lite"/>
    </source>
</evidence>
<dbReference type="EMBL" id="LGRX02018643">
    <property type="protein sequence ID" value="KAK3259567.1"/>
    <property type="molecule type" value="Genomic_DNA"/>
</dbReference>
<dbReference type="InterPro" id="IPR027417">
    <property type="entry name" value="P-loop_NTPase"/>
</dbReference>
<name>A0AAE0FGT4_9CHLO</name>
<sequence>MRNKAQPRSPGVWIGIGCLLVLSIYTYSHYHTRFSFHQPNDQHLKQEVLQLVQQQMRKELRDRPNDQHLKQEVLQAVQQHMRKELHDEVAQQVQHELAKLSHFKHYVNDSSPVQEKQNLAERAASPLLVESLQGEEAPETRGEQHEREKRALLKPHETVQTGGKPVIVGGSDGSGTRAVVLLLQRLGVNMVIEDRGTLDVHGEQLGMGGWPDAVNPVLHETHGTDYDVTSLSSNLIREESRRLKRFLSTMQDRAKRQRTPQHSTWGFKAPISMSLVPFWDIMLPTGFKFVHVLRDGRDLAFSRNQSPVQKFYNVTFTDSWARWKHLPPVRAMEVWEKWNAGVLSWAHRALDGNATLVEYIVVRSEDLIDPERAPPVVRALAQFVNSPLSAGQACCIGRGPAEFLGSHQGNLKGTGGVHQRYGKWMREVGDNSELNSTLHSVGKHALEAFGYLPDKVLDYSEFLGKGEACDISDQCSNEARSHVAPSRRGIMMHHRARPHRF</sequence>
<dbReference type="SUPFAM" id="SSF52540">
    <property type="entry name" value="P-loop containing nucleoside triphosphate hydrolases"/>
    <property type="match status" value="1"/>
</dbReference>
<feature type="compositionally biased region" description="Basic and acidic residues" evidence="1">
    <location>
        <begin position="138"/>
        <end position="149"/>
    </location>
</feature>
<feature type="region of interest" description="Disordered" evidence="1">
    <location>
        <begin position="126"/>
        <end position="149"/>
    </location>
</feature>
<proteinExistence type="predicted"/>
<dbReference type="AlphaFoldDB" id="A0AAE0FGT4"/>
<keyword evidence="2" id="KW-0812">Transmembrane</keyword>
<reference evidence="3 4" key="1">
    <citation type="journal article" date="2015" name="Genome Biol. Evol.">
        <title>Comparative Genomics of a Bacterivorous Green Alga Reveals Evolutionary Causalities and Consequences of Phago-Mixotrophic Mode of Nutrition.</title>
        <authorList>
            <person name="Burns J.A."/>
            <person name="Paasch A."/>
            <person name="Narechania A."/>
            <person name="Kim E."/>
        </authorList>
    </citation>
    <scope>NUCLEOTIDE SEQUENCE [LARGE SCALE GENOMIC DNA]</scope>
    <source>
        <strain evidence="3 4">PLY_AMNH</strain>
    </source>
</reference>
<gene>
    <name evidence="3" type="ORF">CYMTET_31448</name>
</gene>
<dbReference type="Proteomes" id="UP001190700">
    <property type="component" value="Unassembled WGS sequence"/>
</dbReference>
<feature type="transmembrane region" description="Helical" evidence="2">
    <location>
        <begin position="12"/>
        <end position="30"/>
    </location>
</feature>
<accession>A0AAE0FGT4</accession>
<evidence type="ECO:0000313" key="3">
    <source>
        <dbReference type="EMBL" id="KAK3259567.1"/>
    </source>
</evidence>
<organism evidence="3 4">
    <name type="scientific">Cymbomonas tetramitiformis</name>
    <dbReference type="NCBI Taxonomy" id="36881"/>
    <lineage>
        <taxon>Eukaryota</taxon>
        <taxon>Viridiplantae</taxon>
        <taxon>Chlorophyta</taxon>
        <taxon>Pyramimonadophyceae</taxon>
        <taxon>Pyramimonadales</taxon>
        <taxon>Pyramimonadaceae</taxon>
        <taxon>Cymbomonas</taxon>
    </lineage>
</organism>
<evidence type="ECO:0000313" key="4">
    <source>
        <dbReference type="Proteomes" id="UP001190700"/>
    </source>
</evidence>
<protein>
    <recommendedName>
        <fullName evidence="5">Sulfotransferase</fullName>
    </recommendedName>
</protein>